<comment type="caution">
    <text evidence="4">The sequence shown here is derived from an EMBL/GenBank/DDBJ whole genome shotgun (WGS) entry which is preliminary data.</text>
</comment>
<dbReference type="InterPro" id="IPR016181">
    <property type="entry name" value="Acyl_CoA_acyltransferase"/>
</dbReference>
<accession>A0A7C1JV22</accession>
<evidence type="ECO:0000256" key="1">
    <source>
        <dbReference type="ARBA" id="ARBA00022679"/>
    </source>
</evidence>
<dbReference type="Gene3D" id="3.40.630.30">
    <property type="match status" value="1"/>
</dbReference>
<dbReference type="EMBL" id="DSMG01000016">
    <property type="protein sequence ID" value="HDX30128.1"/>
    <property type="molecule type" value="Genomic_DNA"/>
</dbReference>
<dbReference type="PROSITE" id="PS51186">
    <property type="entry name" value="GNAT"/>
    <property type="match status" value="1"/>
</dbReference>
<dbReference type="CDD" id="cd04301">
    <property type="entry name" value="NAT_SF"/>
    <property type="match status" value="1"/>
</dbReference>
<gene>
    <name evidence="4" type="ORF">ENQ20_01390</name>
</gene>
<keyword evidence="1 4" id="KW-0808">Transferase</keyword>
<name>A0A7C1JV22_9CHLR</name>
<dbReference type="InterPro" id="IPR050832">
    <property type="entry name" value="Bact_Acetyltransf"/>
</dbReference>
<sequence>MQCVAAHATCCLCCADGCHCINSFQNARLAFAQKLLELGGEAAMQVRIADAADVEPARRLMTSAPRQQIDLHVEGVELAIQQKRCLVLEHSASERKAEDVLLALSLIAFEETPAPTGEVAPQRVFLQGMAFQRHVSPTDALRLLLNEFVKTLDRNQPHLMIAYSRQRWLDRALRSVGMEQADRVEFFSLEGLQKRRWPQAVPATPCVVRQADRAEVDALTLLDACAFEPLWRYSCRQMQESLDTGSVLVAQVGDQPVGYMAFQFLEETCLLVRLAVLPDWRGQGIGRTLFGEALLQAQRHGCTRAVLNTQASNRRSQQLYQAFGFRPTGESFTVFTLALPVTSDLSLFFNQVNLNETAVDDAEATERT</sequence>
<evidence type="ECO:0000259" key="3">
    <source>
        <dbReference type="PROSITE" id="PS51186"/>
    </source>
</evidence>
<organism evidence="4">
    <name type="scientific">Caldilinea aerophila</name>
    <dbReference type="NCBI Taxonomy" id="133453"/>
    <lineage>
        <taxon>Bacteria</taxon>
        <taxon>Bacillati</taxon>
        <taxon>Chloroflexota</taxon>
        <taxon>Caldilineae</taxon>
        <taxon>Caldilineales</taxon>
        <taxon>Caldilineaceae</taxon>
        <taxon>Caldilinea</taxon>
    </lineage>
</organism>
<evidence type="ECO:0000256" key="2">
    <source>
        <dbReference type="ARBA" id="ARBA00023315"/>
    </source>
</evidence>
<dbReference type="InterPro" id="IPR000182">
    <property type="entry name" value="GNAT_dom"/>
</dbReference>
<dbReference type="SUPFAM" id="SSF55729">
    <property type="entry name" value="Acyl-CoA N-acyltransferases (Nat)"/>
    <property type="match status" value="1"/>
</dbReference>
<reference evidence="4" key="1">
    <citation type="journal article" date="2020" name="mSystems">
        <title>Genome- and Community-Level Interaction Insights into Carbon Utilization and Element Cycling Functions of Hydrothermarchaeota in Hydrothermal Sediment.</title>
        <authorList>
            <person name="Zhou Z."/>
            <person name="Liu Y."/>
            <person name="Xu W."/>
            <person name="Pan J."/>
            <person name="Luo Z.H."/>
            <person name="Li M."/>
        </authorList>
    </citation>
    <scope>NUCLEOTIDE SEQUENCE [LARGE SCALE GENOMIC DNA]</scope>
    <source>
        <strain evidence="4">SpSt-289</strain>
    </source>
</reference>
<dbReference type="GO" id="GO:0016747">
    <property type="term" value="F:acyltransferase activity, transferring groups other than amino-acyl groups"/>
    <property type="evidence" value="ECO:0007669"/>
    <property type="project" value="InterPro"/>
</dbReference>
<dbReference type="Pfam" id="PF00583">
    <property type="entry name" value="Acetyltransf_1"/>
    <property type="match status" value="1"/>
</dbReference>
<keyword evidence="2" id="KW-0012">Acyltransferase</keyword>
<protein>
    <submittedName>
        <fullName evidence="4">GNAT family N-acetyltransferase</fullName>
    </submittedName>
</protein>
<dbReference type="PANTHER" id="PTHR43877">
    <property type="entry name" value="AMINOALKYLPHOSPHONATE N-ACETYLTRANSFERASE-RELATED-RELATED"/>
    <property type="match status" value="1"/>
</dbReference>
<proteinExistence type="predicted"/>
<dbReference type="AlphaFoldDB" id="A0A7C1JV22"/>
<evidence type="ECO:0000313" key="4">
    <source>
        <dbReference type="EMBL" id="HDX30128.1"/>
    </source>
</evidence>
<feature type="domain" description="N-acetyltransferase" evidence="3">
    <location>
        <begin position="206"/>
        <end position="342"/>
    </location>
</feature>